<dbReference type="InterPro" id="IPR006728">
    <property type="entry name" value="YezG-like"/>
</dbReference>
<comment type="caution">
    <text evidence="1">The sequence shown here is derived from an EMBL/GenBank/DDBJ whole genome shotgun (WGS) entry which is preliminary data.</text>
</comment>
<accession>A0A9P1YJX1</accession>
<evidence type="ECO:0000313" key="2">
    <source>
        <dbReference type="Proteomes" id="UP000724783"/>
    </source>
</evidence>
<dbReference type="Pfam" id="PF04634">
    <property type="entry name" value="YezG-like"/>
    <property type="match status" value="1"/>
</dbReference>
<dbReference type="AlphaFoldDB" id="A0A9P1YJX1"/>
<evidence type="ECO:0000313" key="1">
    <source>
        <dbReference type="EMBL" id="EAF3073229.1"/>
    </source>
</evidence>
<dbReference type="Gene3D" id="3.30.500.20">
    <property type="entry name" value="BH3703-like domains"/>
    <property type="match status" value="1"/>
</dbReference>
<dbReference type="Proteomes" id="UP000724783">
    <property type="component" value="Unassembled WGS sequence"/>
</dbReference>
<proteinExistence type="predicted"/>
<dbReference type="EMBL" id="AAAWLI010000001">
    <property type="protein sequence ID" value="EAF3073229.1"/>
    <property type="molecule type" value="Genomic_DNA"/>
</dbReference>
<protein>
    <recommendedName>
        <fullName evidence="3">DUF600 family protein</fullName>
    </recommendedName>
</protein>
<reference evidence="1" key="1">
    <citation type="submission" date="2018-06" db="EMBL/GenBank/DDBJ databases">
        <authorList>
            <consortium name="GenomeTrakr: Next Generation Sequencing Network for Food Pathogen Tracability"/>
        </authorList>
    </citation>
    <scope>NUCLEOTIDE SEQUENCE</scope>
    <source>
        <strain evidence="1">2009L-1297/TB0440</strain>
    </source>
</reference>
<sequence length="152" mass="18185">MFDLKEFHEKQNNIYKELIQLAIDMFPEKNVADKIYVYGNMEDMYFYNVLFEYNKQVFQTGEFFEQIGINKDIVEERIINSLREGAHNLIALKKVFLDANQQPPESIKLIYTPVTGQMSMYINYDKVTTMQYIGHDDFLKWKQELNDEISKR</sequence>
<gene>
    <name evidence="1" type="ORF">CS106_02025</name>
</gene>
<name>A0A9P1YJX1_LISMN</name>
<evidence type="ECO:0008006" key="3">
    <source>
        <dbReference type="Google" id="ProtNLM"/>
    </source>
</evidence>
<organism evidence="1 2">
    <name type="scientific">Listeria monocytogenes serotype 1/2a</name>
    <dbReference type="NCBI Taxonomy" id="1906951"/>
    <lineage>
        <taxon>Bacteria</taxon>
        <taxon>Bacillati</taxon>
        <taxon>Bacillota</taxon>
        <taxon>Bacilli</taxon>
        <taxon>Bacillales</taxon>
        <taxon>Listeriaceae</taxon>
        <taxon>Listeria</taxon>
    </lineage>
</organism>